<dbReference type="InterPro" id="IPR036291">
    <property type="entry name" value="NAD(P)-bd_dom_sf"/>
</dbReference>
<evidence type="ECO:0000313" key="1">
    <source>
        <dbReference type="EMBL" id="GLP96683.1"/>
    </source>
</evidence>
<reference evidence="1" key="2">
    <citation type="submission" date="2023-01" db="EMBL/GenBank/DDBJ databases">
        <title>Draft genome sequence of Paraferrimonas sedimenticola strain NBRC 101628.</title>
        <authorList>
            <person name="Sun Q."/>
            <person name="Mori K."/>
        </authorList>
    </citation>
    <scope>NUCLEOTIDE SEQUENCE</scope>
    <source>
        <strain evidence="1">NBRC 101628</strain>
    </source>
</reference>
<dbReference type="Gene3D" id="3.40.50.720">
    <property type="entry name" value="NAD(P)-binding Rossmann-like Domain"/>
    <property type="match status" value="1"/>
</dbReference>
<comment type="caution">
    <text evidence="1">The sequence shown here is derived from an EMBL/GenBank/DDBJ whole genome shotgun (WGS) entry which is preliminary data.</text>
</comment>
<dbReference type="SUPFAM" id="SSF51735">
    <property type="entry name" value="NAD(P)-binding Rossmann-fold domains"/>
    <property type="match status" value="1"/>
</dbReference>
<reference evidence="1" key="1">
    <citation type="journal article" date="2014" name="Int. J. Syst. Evol. Microbiol.">
        <title>Complete genome sequence of Corynebacterium casei LMG S-19264T (=DSM 44701T), isolated from a smear-ripened cheese.</title>
        <authorList>
            <consortium name="US DOE Joint Genome Institute (JGI-PGF)"/>
            <person name="Walter F."/>
            <person name="Albersmeier A."/>
            <person name="Kalinowski J."/>
            <person name="Ruckert C."/>
        </authorList>
    </citation>
    <scope>NUCLEOTIDE SEQUENCE</scope>
    <source>
        <strain evidence="1">NBRC 101628</strain>
    </source>
</reference>
<dbReference type="CDD" id="cd05266">
    <property type="entry name" value="SDR_a4"/>
    <property type="match status" value="1"/>
</dbReference>
<sequence>MSTAKSISIISCGWFGRALGAHLSQKGWQVKGAKRELEAAQELAEQGIEGYQLSLEPKLICSNIDELLDSDYCVVNLPPRLRAGDSDYLEKLDNLLAAMANKSYQRVVYISSTGVYSDSLEVATEADASAHSESARVMLEAEQCFQQAHNAVVIRFAGLIGAGRQPGRFLAGRKDMAKPLAPVNLVHLRDCVAACEHILTLEQVQPAYNLAAPDHPTRRAFYQAAAESMGLEAPQFIDDQQAGKRVESSAIVQSGYRFQVTDLMACLSDPNSWK</sequence>
<dbReference type="EMBL" id="BSNC01000005">
    <property type="protein sequence ID" value="GLP96683.1"/>
    <property type="molecule type" value="Genomic_DNA"/>
</dbReference>
<dbReference type="PANTHER" id="PTHR48079">
    <property type="entry name" value="PROTEIN YEEZ"/>
    <property type="match status" value="1"/>
</dbReference>
<dbReference type="GO" id="GO:0005737">
    <property type="term" value="C:cytoplasm"/>
    <property type="evidence" value="ECO:0007669"/>
    <property type="project" value="TreeGrafter"/>
</dbReference>
<dbReference type="AlphaFoldDB" id="A0AA37RXB1"/>
<proteinExistence type="predicted"/>
<dbReference type="PANTHER" id="PTHR48079:SF6">
    <property type="entry name" value="NAD(P)-BINDING DOMAIN-CONTAINING PROTEIN-RELATED"/>
    <property type="match status" value="1"/>
</dbReference>
<name>A0AA37RXB1_9GAMM</name>
<dbReference type="InterPro" id="IPR051783">
    <property type="entry name" value="NAD(P)-dependent_oxidoreduct"/>
</dbReference>
<gene>
    <name evidence="1" type="primary">yeeZ</name>
    <name evidence="1" type="ORF">GCM10007895_19890</name>
</gene>
<keyword evidence="2" id="KW-1185">Reference proteome</keyword>
<protein>
    <submittedName>
        <fullName evidence="1">NAD(P)-dependent oxidoreductase</fullName>
    </submittedName>
</protein>
<accession>A0AA37RXB1</accession>
<dbReference type="Proteomes" id="UP001161422">
    <property type="component" value="Unassembled WGS sequence"/>
</dbReference>
<organism evidence="1 2">
    <name type="scientific">Paraferrimonas sedimenticola</name>
    <dbReference type="NCBI Taxonomy" id="375674"/>
    <lineage>
        <taxon>Bacteria</taxon>
        <taxon>Pseudomonadati</taxon>
        <taxon>Pseudomonadota</taxon>
        <taxon>Gammaproteobacteria</taxon>
        <taxon>Alteromonadales</taxon>
        <taxon>Ferrimonadaceae</taxon>
        <taxon>Paraferrimonas</taxon>
    </lineage>
</organism>
<dbReference type="RefSeq" id="WP_095504005.1">
    <property type="nucleotide sequence ID" value="NZ_BSNC01000005.1"/>
</dbReference>
<evidence type="ECO:0000313" key="2">
    <source>
        <dbReference type="Proteomes" id="UP001161422"/>
    </source>
</evidence>
<dbReference type="GO" id="GO:0004029">
    <property type="term" value="F:aldehyde dehydrogenase (NAD+) activity"/>
    <property type="evidence" value="ECO:0007669"/>
    <property type="project" value="TreeGrafter"/>
</dbReference>